<protein>
    <recommendedName>
        <fullName evidence="1">RDRP C-terminal head domain-containing protein</fullName>
    </recommendedName>
</protein>
<dbReference type="HOGENOM" id="CLU_2416451_0_0_1"/>
<name>A0A0D9UXX8_9ORYZ</name>
<dbReference type="Pfam" id="PF26253">
    <property type="entry name" value="RdRP_head"/>
    <property type="match status" value="1"/>
</dbReference>
<reference evidence="2 3" key="1">
    <citation type="submission" date="2012-08" db="EMBL/GenBank/DDBJ databases">
        <title>Oryza genome evolution.</title>
        <authorList>
            <person name="Wing R.A."/>
        </authorList>
    </citation>
    <scope>NUCLEOTIDE SEQUENCE</scope>
</reference>
<evidence type="ECO:0000313" key="2">
    <source>
        <dbReference type="EnsemblPlants" id="LPERR01G05920.1"/>
    </source>
</evidence>
<evidence type="ECO:0000259" key="1">
    <source>
        <dbReference type="Pfam" id="PF26253"/>
    </source>
</evidence>
<dbReference type="EnsemblPlants" id="LPERR01G05920.1">
    <property type="protein sequence ID" value="LPERR01G05920.1"/>
    <property type="gene ID" value="LPERR01G05920"/>
</dbReference>
<feature type="domain" description="RDRP C-terminal head" evidence="1">
    <location>
        <begin position="43"/>
        <end position="79"/>
    </location>
</feature>
<reference evidence="3" key="2">
    <citation type="submission" date="2013-12" db="EMBL/GenBank/DDBJ databases">
        <authorList>
            <person name="Yu Y."/>
            <person name="Lee S."/>
            <person name="de Baynast K."/>
            <person name="Wissotski M."/>
            <person name="Liu L."/>
            <person name="Talag J."/>
            <person name="Goicoechea J."/>
            <person name="Angelova A."/>
            <person name="Jetty R."/>
            <person name="Kudrna D."/>
            <person name="Golser W."/>
            <person name="Rivera L."/>
            <person name="Zhang J."/>
            <person name="Wing R."/>
        </authorList>
    </citation>
    <scope>NUCLEOTIDE SEQUENCE</scope>
</reference>
<proteinExistence type="predicted"/>
<dbReference type="STRING" id="77586.A0A0D9UXX8"/>
<sequence>MFWEGISLLPCFAEIDAPLATKHLWQHRYKEYLTDSRLLLHLSENYVARCCFAWNVAGRALCHFYAFKNVGDTVPCSLPLLRNFKFIKKYRK</sequence>
<reference evidence="2" key="3">
    <citation type="submission" date="2015-04" db="UniProtKB">
        <authorList>
            <consortium name="EnsemblPlants"/>
        </authorList>
    </citation>
    <scope>IDENTIFICATION</scope>
</reference>
<dbReference type="Proteomes" id="UP000032180">
    <property type="component" value="Chromosome 1"/>
</dbReference>
<dbReference type="InterPro" id="IPR058752">
    <property type="entry name" value="RDRP_C_head"/>
</dbReference>
<dbReference type="Gramene" id="LPERR01G05920.1">
    <property type="protein sequence ID" value="LPERR01G05920.1"/>
    <property type="gene ID" value="LPERR01G05920"/>
</dbReference>
<accession>A0A0D9UXX8</accession>
<organism evidence="2 3">
    <name type="scientific">Leersia perrieri</name>
    <dbReference type="NCBI Taxonomy" id="77586"/>
    <lineage>
        <taxon>Eukaryota</taxon>
        <taxon>Viridiplantae</taxon>
        <taxon>Streptophyta</taxon>
        <taxon>Embryophyta</taxon>
        <taxon>Tracheophyta</taxon>
        <taxon>Spermatophyta</taxon>
        <taxon>Magnoliopsida</taxon>
        <taxon>Liliopsida</taxon>
        <taxon>Poales</taxon>
        <taxon>Poaceae</taxon>
        <taxon>BOP clade</taxon>
        <taxon>Oryzoideae</taxon>
        <taxon>Oryzeae</taxon>
        <taxon>Oryzinae</taxon>
        <taxon>Leersia</taxon>
    </lineage>
</organism>
<evidence type="ECO:0000313" key="3">
    <source>
        <dbReference type="Proteomes" id="UP000032180"/>
    </source>
</evidence>
<keyword evidence="3" id="KW-1185">Reference proteome</keyword>
<dbReference type="AlphaFoldDB" id="A0A0D9UXX8"/>